<dbReference type="PROSITE" id="PS50883">
    <property type="entry name" value="EAL"/>
    <property type="match status" value="1"/>
</dbReference>
<comment type="caution">
    <text evidence="2">The sequence shown here is derived from an EMBL/GenBank/DDBJ whole genome shotgun (WGS) entry which is preliminary data.</text>
</comment>
<gene>
    <name evidence="2" type="ORF">H4Q31_12490</name>
</gene>
<dbReference type="Gene3D" id="3.20.20.450">
    <property type="entry name" value="EAL domain"/>
    <property type="match status" value="1"/>
</dbReference>
<keyword evidence="3" id="KW-1185">Reference proteome</keyword>
<evidence type="ECO:0000313" key="3">
    <source>
        <dbReference type="Proteomes" id="UP000574133"/>
    </source>
</evidence>
<evidence type="ECO:0000259" key="1">
    <source>
        <dbReference type="PROSITE" id="PS50883"/>
    </source>
</evidence>
<evidence type="ECO:0000313" key="2">
    <source>
        <dbReference type="EMBL" id="MBB6678118.1"/>
    </source>
</evidence>
<dbReference type="Pfam" id="PF00563">
    <property type="entry name" value="EAL"/>
    <property type="match status" value="1"/>
</dbReference>
<dbReference type="InterPro" id="IPR035919">
    <property type="entry name" value="EAL_sf"/>
</dbReference>
<dbReference type="PANTHER" id="PTHR33121">
    <property type="entry name" value="CYCLIC DI-GMP PHOSPHODIESTERASE PDEF"/>
    <property type="match status" value="1"/>
</dbReference>
<organism evidence="2 3">
    <name type="scientific">Cohnella lubricantis</name>
    <dbReference type="NCBI Taxonomy" id="2163172"/>
    <lineage>
        <taxon>Bacteria</taxon>
        <taxon>Bacillati</taxon>
        <taxon>Bacillota</taxon>
        <taxon>Bacilli</taxon>
        <taxon>Bacillales</taxon>
        <taxon>Paenibacillaceae</taxon>
        <taxon>Cohnella</taxon>
    </lineage>
</organism>
<protein>
    <submittedName>
        <fullName evidence="2">EAL domain-containing protein</fullName>
    </submittedName>
</protein>
<reference evidence="2 3" key="1">
    <citation type="submission" date="2020-08" db="EMBL/GenBank/DDBJ databases">
        <title>Cohnella phylogeny.</title>
        <authorList>
            <person name="Dunlap C."/>
        </authorList>
    </citation>
    <scope>NUCLEOTIDE SEQUENCE [LARGE SCALE GENOMIC DNA]</scope>
    <source>
        <strain evidence="2 3">DSM 103658</strain>
    </source>
</reference>
<dbReference type="PANTHER" id="PTHR33121:SF76">
    <property type="entry name" value="SIGNALING PROTEIN"/>
    <property type="match status" value="1"/>
</dbReference>
<dbReference type="Proteomes" id="UP000574133">
    <property type="component" value="Unassembled WGS sequence"/>
</dbReference>
<dbReference type="GO" id="GO:0071111">
    <property type="term" value="F:cyclic-guanylate-specific phosphodiesterase activity"/>
    <property type="evidence" value="ECO:0007669"/>
    <property type="project" value="InterPro"/>
</dbReference>
<feature type="domain" description="EAL" evidence="1">
    <location>
        <begin position="195"/>
        <end position="445"/>
    </location>
</feature>
<dbReference type="AlphaFoldDB" id="A0A841TFQ9"/>
<dbReference type="InterPro" id="IPR050706">
    <property type="entry name" value="Cyclic-di-GMP_PDE-like"/>
</dbReference>
<dbReference type="SUPFAM" id="SSF141868">
    <property type="entry name" value="EAL domain-like"/>
    <property type="match status" value="1"/>
</dbReference>
<dbReference type="InterPro" id="IPR001633">
    <property type="entry name" value="EAL_dom"/>
</dbReference>
<sequence>MSMQRILEQLFLGAKLLRTDRSLRFFPPDFTLRRPLASMLDKHLKQGGECYLVLYRWECPIEASGVWKDLLPVLQSETKRHLRSMAPQFWADSDLVGMDQLGPQEFVLLVRGDRPDDNEFVPPSLFRLSDHFKHALEYKISVEPALSKYRSLLRLTGTYVPIKSSYYESEGTIERLDEAYQFALALSTKQVTPQVIAARRQLDQILRDCSISVLAQPIMNLQNGDVFGWEILTRGPASSVFHLPDALFRFAGESNQLSKLEFMIVKFALDEVASRSIREPVFLNVTAVTLSHPLFLSHALQCLEKHPEIAPSQIIFEITERHEVEDFAAMTQTLEKFRRHGFRFAVDDMGAGYSSLQWIGELAPELIKVDRSVIQFVDRFSVKESLLRAIVTAAREMSCEVVAEGVEREEEADVLFRLNVGMGQGYYFAKPNVLLYEHEREIFKETKERIKYRRGKVAS</sequence>
<name>A0A841TFQ9_9BACL</name>
<dbReference type="EMBL" id="JACJVN010000050">
    <property type="protein sequence ID" value="MBB6678118.1"/>
    <property type="molecule type" value="Genomic_DNA"/>
</dbReference>
<dbReference type="SMART" id="SM00052">
    <property type="entry name" value="EAL"/>
    <property type="match status" value="1"/>
</dbReference>
<dbReference type="CDD" id="cd01948">
    <property type="entry name" value="EAL"/>
    <property type="match status" value="1"/>
</dbReference>
<accession>A0A841TFQ9</accession>
<proteinExistence type="predicted"/>